<dbReference type="InterPro" id="IPR012347">
    <property type="entry name" value="Ferritin-like"/>
</dbReference>
<keyword evidence="3" id="KW-0732">Signal</keyword>
<feature type="region of interest" description="Disordered" evidence="1">
    <location>
        <begin position="28"/>
        <end position="48"/>
    </location>
</feature>
<comment type="caution">
    <text evidence="5">The sequence shown here is derived from an EMBL/GenBank/DDBJ whole genome shotgun (WGS) entry which is preliminary data.</text>
</comment>
<evidence type="ECO:0000313" key="5">
    <source>
        <dbReference type="EMBL" id="RKT74053.1"/>
    </source>
</evidence>
<organism evidence="5 6">
    <name type="scientific">Saccharothrix variisporea</name>
    <dbReference type="NCBI Taxonomy" id="543527"/>
    <lineage>
        <taxon>Bacteria</taxon>
        <taxon>Bacillati</taxon>
        <taxon>Actinomycetota</taxon>
        <taxon>Actinomycetes</taxon>
        <taxon>Pseudonocardiales</taxon>
        <taxon>Pseudonocardiaceae</taxon>
        <taxon>Saccharothrix</taxon>
    </lineage>
</organism>
<protein>
    <submittedName>
        <fullName evidence="5">Uncharacterized protein DUF4142</fullName>
    </submittedName>
</protein>
<dbReference type="AlphaFoldDB" id="A0A495XNL0"/>
<dbReference type="PANTHER" id="PTHR38593:SF1">
    <property type="entry name" value="BLR2558 PROTEIN"/>
    <property type="match status" value="1"/>
</dbReference>
<evidence type="ECO:0000259" key="4">
    <source>
        <dbReference type="Pfam" id="PF13628"/>
    </source>
</evidence>
<evidence type="ECO:0000256" key="2">
    <source>
        <dbReference type="SAM" id="Phobius"/>
    </source>
</evidence>
<evidence type="ECO:0000256" key="1">
    <source>
        <dbReference type="SAM" id="MobiDB-lite"/>
    </source>
</evidence>
<proteinExistence type="predicted"/>
<dbReference type="Gene3D" id="1.20.1260.10">
    <property type="match status" value="1"/>
</dbReference>
<dbReference type="InterPro" id="IPR025419">
    <property type="entry name" value="DUF4142"/>
</dbReference>
<evidence type="ECO:0000256" key="3">
    <source>
        <dbReference type="SAM" id="SignalP"/>
    </source>
</evidence>
<dbReference type="EMBL" id="RBXR01000001">
    <property type="protein sequence ID" value="RKT74053.1"/>
    <property type="molecule type" value="Genomic_DNA"/>
</dbReference>
<dbReference type="Pfam" id="PF13628">
    <property type="entry name" value="DUF4142"/>
    <property type="match status" value="1"/>
</dbReference>
<feature type="chain" id="PRO_5019820976" evidence="3">
    <location>
        <begin position="33"/>
        <end position="256"/>
    </location>
</feature>
<feature type="transmembrane region" description="Helical" evidence="2">
    <location>
        <begin position="229"/>
        <end position="249"/>
    </location>
</feature>
<reference evidence="5 6" key="1">
    <citation type="submission" date="2018-10" db="EMBL/GenBank/DDBJ databases">
        <title>Sequencing the genomes of 1000 actinobacteria strains.</title>
        <authorList>
            <person name="Klenk H.-P."/>
        </authorList>
    </citation>
    <scope>NUCLEOTIDE SEQUENCE [LARGE SCALE GENOMIC DNA]</scope>
    <source>
        <strain evidence="5 6">DSM 43911</strain>
    </source>
</reference>
<dbReference type="RefSeq" id="WP_121228289.1">
    <property type="nucleotide sequence ID" value="NZ_JBIUBA010000027.1"/>
</dbReference>
<keyword evidence="2" id="KW-1133">Transmembrane helix</keyword>
<dbReference type="PANTHER" id="PTHR38593">
    <property type="entry name" value="BLR2558 PROTEIN"/>
    <property type="match status" value="1"/>
</dbReference>
<name>A0A495XNL0_9PSEU</name>
<feature type="domain" description="DUF4142" evidence="4">
    <location>
        <begin position="53"/>
        <end position="181"/>
    </location>
</feature>
<keyword evidence="6" id="KW-1185">Reference proteome</keyword>
<sequence>MSAKRFTALLLAAQLLLAPALTGTALTGTARADDPPTPGAVQQTPLGPITELDKELLVKVRLAGLWEMPMGDEAQTRAGSQRVKEVGAQLMSDHTFLDERVTRLAGQMGVPIPDEANEDQQSWMAEMRSRTGAAFDESFANRLRAAHGSLFPVIGQIRATTRNEAIRQFAQICNQIVLKHMTLLESTNMVTEMGLSKPVRAGVAAPVQGAVNADPQRTAQVGGTGPDPVTVLLICLVGAVVTIAILRLLRPKADVK</sequence>
<dbReference type="Proteomes" id="UP000272729">
    <property type="component" value="Unassembled WGS sequence"/>
</dbReference>
<evidence type="ECO:0000313" key="6">
    <source>
        <dbReference type="Proteomes" id="UP000272729"/>
    </source>
</evidence>
<accession>A0A495XNL0</accession>
<keyword evidence="2" id="KW-0472">Membrane</keyword>
<keyword evidence="2" id="KW-0812">Transmembrane</keyword>
<dbReference type="OrthoDB" id="3674617at2"/>
<feature type="signal peptide" evidence="3">
    <location>
        <begin position="1"/>
        <end position="32"/>
    </location>
</feature>
<gene>
    <name evidence="5" type="ORF">DFJ66_7395</name>
</gene>